<protein>
    <submittedName>
        <fullName evidence="1">Uncharacterized protein</fullName>
    </submittedName>
</protein>
<name>A0A2K9VCU5_9CAUD</name>
<dbReference type="EMBL" id="MG765277">
    <property type="protein sequence ID" value="AUV60053.1"/>
    <property type="molecule type" value="Genomic_DNA"/>
</dbReference>
<dbReference type="GeneID" id="54988602"/>
<dbReference type="RefSeq" id="YP_009798157.1">
    <property type="nucleotide sequence ID" value="NC_047924.1"/>
</dbReference>
<keyword evidence="2" id="KW-1185">Reference proteome</keyword>
<sequence>MKLEKAIELLQDDTFDMEEAFYSDLAGEVYAAYTIRVTDAETLIKELEIDLDGIDDYDALYDAVEDGLCDSFDGGVDGVTTL</sequence>
<proteinExistence type="predicted"/>
<reference evidence="1 2" key="1">
    <citation type="submission" date="2018-01" db="EMBL/GenBank/DDBJ databases">
        <title>Lactobacillus phages that infect wine-derived L. plantarum strains.</title>
        <authorList>
            <person name="Kyrkou I."/>
            <person name="Hestbjerg Hansen L."/>
        </authorList>
    </citation>
    <scope>NUCLEOTIDE SEQUENCE [LARGE SCALE GENOMIC DNA]</scope>
</reference>
<accession>A0A2K9VCU5</accession>
<dbReference type="KEGG" id="vg:54988602"/>
<organism evidence="1 2">
    <name type="scientific">Lactobacillus phage Bacchae</name>
    <dbReference type="NCBI Taxonomy" id="2079429"/>
    <lineage>
        <taxon>Viruses</taxon>
        <taxon>Duplodnaviria</taxon>
        <taxon>Heunggongvirae</taxon>
        <taxon>Uroviricota</taxon>
        <taxon>Caudoviricetes</taxon>
        <taxon>Herelleviridae</taxon>
        <taxon>Harbinvirus</taxon>
        <taxon>Harbinvirus bacchae</taxon>
    </lineage>
</organism>
<evidence type="ECO:0000313" key="2">
    <source>
        <dbReference type="Proteomes" id="UP000241463"/>
    </source>
</evidence>
<evidence type="ECO:0000313" key="1">
    <source>
        <dbReference type="EMBL" id="AUV60053.1"/>
    </source>
</evidence>
<dbReference type="Proteomes" id="UP000241463">
    <property type="component" value="Segment"/>
</dbReference>